<dbReference type="PANTHER" id="PTHR10799">
    <property type="entry name" value="SNF2/RAD54 HELICASE FAMILY"/>
    <property type="match status" value="1"/>
</dbReference>
<dbReference type="Gene3D" id="3.40.50.10810">
    <property type="entry name" value="Tandem AAA-ATPase domain"/>
    <property type="match status" value="1"/>
</dbReference>
<feature type="domain" description="Helicase ATP-binding" evidence="2">
    <location>
        <begin position="522"/>
        <end position="686"/>
    </location>
</feature>
<organism evidence="4 5">
    <name type="scientific">Candidatus Avichristensenella intestinipullorum</name>
    <dbReference type="NCBI Taxonomy" id="2840693"/>
    <lineage>
        <taxon>Bacteria</taxon>
        <taxon>Bacillati</taxon>
        <taxon>Bacillota</taxon>
        <taxon>Clostridia</taxon>
        <taxon>Candidatus Avichristensenella</taxon>
    </lineage>
</organism>
<dbReference type="SMART" id="SM00487">
    <property type="entry name" value="DEXDc"/>
    <property type="match status" value="1"/>
</dbReference>
<dbReference type="InterPro" id="IPR049730">
    <property type="entry name" value="SNF2/RAD54-like_C"/>
</dbReference>
<keyword evidence="4" id="KW-0347">Helicase</keyword>
<sequence>MEKERLTSDALLSAFDPPLPQEAPLRLEVNLHLSAQGSETPLHVALRVGMERLYVVRSLPSFLRALEKGEPIPFGKGFTLDPSSMRFEKADRRILSVLSEVEAAQRSCEAQGFRLPQNGKFMALCPQTALRLLRLLMARPFRLASGGEMLSCEPIARQTLPITCTLYENGCTLCASLRLPAGIVPVTADYEFVRLEPNLLAQLPPVQRRALRALAAYVDAAGHAEIAFSPRETERVVAEVLPQLEQACQVSLSPALSARVRRDPLSARVYVDRDRDRILARVAFRYGEAVVDPFAPSDKSDAGGALLVRDAQGEYAVLEALAHAGFHVGNGRIYLAGSQRVLRFLQEGVQALQRVASVYASEEFRRMRPRRPQLSGALTMAGGALQLTLLDGETPLEDLTGLMRALRDRKRYFRLRDGGFLDLTGLEGWEEVAGLLGDAGESDAPAADSARAEAAALSAAMPLQAYRAAYLVSLLEQSGLPVRVDESARQVADALHCPGEPCPAPLDRVLRPYQLRGFAWLQALYRLSMGGVLADDMGLGKTLQVIAAMLWAKRRDGAAPSLVVAPTSLVYNWQAELANFAPELSVAVIEGGQQARTARWTALKNAPDVDVIITSYPLLRRDVQLMAGLSFRFAVLDEAQHIKNPQSLAALAAGRLSARTRLALTGTPMENNPGELWSIFHFVLPGYLTTLPQFLRRHGDGSGADALRRQIRPFLLRRLKADVLPELPEKIEYRVLADMPPEQRRVYAAAALRLRERVERVLNEKGIGHGRMEVLSAITQLRQICCHPSLVLEGYTGSSGKLDAMMEVLSGALLSGRRLLLFSQFTSMLAILRRVLEAGGVRTLYLDGKTPTGQRLELVNRFNAGEGQVFLISLKAGGAGLNLTGADTVVHYDPWWNPAAEDQATDRVHRIGQERSVQVIRLITRGTIEEQVARLSERKRALFDAVVTAGEMMPSDLTREEIMGLFA</sequence>
<keyword evidence="4" id="KW-0547">Nucleotide-binding</keyword>
<dbReference type="PROSITE" id="PS51192">
    <property type="entry name" value="HELICASE_ATP_BIND_1"/>
    <property type="match status" value="1"/>
</dbReference>
<reference evidence="4" key="2">
    <citation type="journal article" date="2021" name="PeerJ">
        <title>Extensive microbial diversity within the chicken gut microbiome revealed by metagenomics and culture.</title>
        <authorList>
            <person name="Gilroy R."/>
            <person name="Ravi A."/>
            <person name="Getino M."/>
            <person name="Pursley I."/>
            <person name="Horton D.L."/>
            <person name="Alikhan N.F."/>
            <person name="Baker D."/>
            <person name="Gharbi K."/>
            <person name="Hall N."/>
            <person name="Watson M."/>
            <person name="Adriaenssens E.M."/>
            <person name="Foster-Nyarko E."/>
            <person name="Jarju S."/>
            <person name="Secka A."/>
            <person name="Antonio M."/>
            <person name="Oren A."/>
            <person name="Chaudhuri R.R."/>
            <person name="La Ragione R."/>
            <person name="Hildebrand F."/>
            <person name="Pallen M.J."/>
        </authorList>
    </citation>
    <scope>NUCLEOTIDE SEQUENCE</scope>
    <source>
        <strain evidence="4">ChiHile30-977</strain>
    </source>
</reference>
<dbReference type="Proteomes" id="UP000886819">
    <property type="component" value="Unassembled WGS sequence"/>
</dbReference>
<keyword evidence="1" id="KW-0378">Hydrolase</keyword>
<dbReference type="Gene3D" id="3.40.50.300">
    <property type="entry name" value="P-loop containing nucleotide triphosphate hydrolases"/>
    <property type="match status" value="1"/>
</dbReference>
<keyword evidence="4" id="KW-0067">ATP-binding</keyword>
<dbReference type="EMBL" id="DVFI01000030">
    <property type="protein sequence ID" value="HIQ62372.1"/>
    <property type="molecule type" value="Genomic_DNA"/>
</dbReference>
<evidence type="ECO:0000259" key="2">
    <source>
        <dbReference type="PROSITE" id="PS51192"/>
    </source>
</evidence>
<accession>A0A9D0YUJ1</accession>
<dbReference type="GO" id="GO:0004386">
    <property type="term" value="F:helicase activity"/>
    <property type="evidence" value="ECO:0007669"/>
    <property type="project" value="UniProtKB-KW"/>
</dbReference>
<dbReference type="InterPro" id="IPR038718">
    <property type="entry name" value="SNF2-like_sf"/>
</dbReference>
<name>A0A9D0YUJ1_9FIRM</name>
<dbReference type="AlphaFoldDB" id="A0A9D0YUJ1"/>
<dbReference type="InterPro" id="IPR001650">
    <property type="entry name" value="Helicase_C-like"/>
</dbReference>
<feature type="domain" description="Helicase C-terminal" evidence="3">
    <location>
        <begin position="801"/>
        <end position="961"/>
    </location>
</feature>
<gene>
    <name evidence="4" type="ORF">IAA66_02140</name>
</gene>
<dbReference type="SMART" id="SM00490">
    <property type="entry name" value="HELICc"/>
    <property type="match status" value="1"/>
</dbReference>
<dbReference type="GO" id="GO:0016787">
    <property type="term" value="F:hydrolase activity"/>
    <property type="evidence" value="ECO:0007669"/>
    <property type="project" value="UniProtKB-KW"/>
</dbReference>
<dbReference type="Pfam" id="PF00271">
    <property type="entry name" value="Helicase_C"/>
    <property type="match status" value="1"/>
</dbReference>
<dbReference type="InterPro" id="IPR013663">
    <property type="entry name" value="Helicase_SWF/SNF/SWI_bac"/>
</dbReference>
<dbReference type="CDD" id="cd18793">
    <property type="entry name" value="SF2_C_SNF"/>
    <property type="match status" value="1"/>
</dbReference>
<evidence type="ECO:0000259" key="3">
    <source>
        <dbReference type="PROSITE" id="PS51194"/>
    </source>
</evidence>
<evidence type="ECO:0000256" key="1">
    <source>
        <dbReference type="ARBA" id="ARBA00022801"/>
    </source>
</evidence>
<reference evidence="4" key="1">
    <citation type="submission" date="2020-10" db="EMBL/GenBank/DDBJ databases">
        <authorList>
            <person name="Gilroy R."/>
        </authorList>
    </citation>
    <scope>NUCLEOTIDE SEQUENCE</scope>
    <source>
        <strain evidence="4">ChiHile30-977</strain>
    </source>
</reference>
<dbReference type="InterPro" id="IPR000330">
    <property type="entry name" value="SNF2_N"/>
</dbReference>
<comment type="caution">
    <text evidence="4">The sequence shown here is derived from an EMBL/GenBank/DDBJ whole genome shotgun (WGS) entry which is preliminary data.</text>
</comment>
<dbReference type="Pfam" id="PF08455">
    <property type="entry name" value="SNF2_assoc"/>
    <property type="match status" value="1"/>
</dbReference>
<evidence type="ECO:0000313" key="4">
    <source>
        <dbReference type="EMBL" id="HIQ62372.1"/>
    </source>
</evidence>
<protein>
    <submittedName>
        <fullName evidence="4">DEAD/DEAH box helicase</fullName>
    </submittedName>
</protein>
<dbReference type="SUPFAM" id="SSF52540">
    <property type="entry name" value="P-loop containing nucleoside triphosphate hydrolases"/>
    <property type="match status" value="2"/>
</dbReference>
<dbReference type="GO" id="GO:0005524">
    <property type="term" value="F:ATP binding"/>
    <property type="evidence" value="ECO:0007669"/>
    <property type="project" value="InterPro"/>
</dbReference>
<dbReference type="InterPro" id="IPR014001">
    <property type="entry name" value="Helicase_ATP-bd"/>
</dbReference>
<dbReference type="Pfam" id="PF00176">
    <property type="entry name" value="SNF2-rel_dom"/>
    <property type="match status" value="1"/>
</dbReference>
<dbReference type="PROSITE" id="PS51194">
    <property type="entry name" value="HELICASE_CTER"/>
    <property type="match status" value="1"/>
</dbReference>
<proteinExistence type="predicted"/>
<evidence type="ECO:0000313" key="5">
    <source>
        <dbReference type="Proteomes" id="UP000886819"/>
    </source>
</evidence>
<dbReference type="InterPro" id="IPR027417">
    <property type="entry name" value="P-loop_NTPase"/>
</dbReference>